<comment type="similarity">
    <text evidence="2 7">Belongs to the MIP/aquaporin (TC 1.A.8) family.</text>
</comment>
<dbReference type="AlphaFoldDB" id="A0A6G0K2B1"/>
<evidence type="ECO:0000256" key="9">
    <source>
        <dbReference type="SAM" id="Phobius"/>
    </source>
</evidence>
<dbReference type="Proteomes" id="UP000488956">
    <property type="component" value="Unassembled WGS sequence"/>
</dbReference>
<dbReference type="Pfam" id="PF00230">
    <property type="entry name" value="MIP"/>
    <property type="match status" value="1"/>
</dbReference>
<keyword evidence="6 9" id="KW-0472">Membrane</keyword>
<keyword evidence="3 7" id="KW-0813">Transport</keyword>
<feature type="transmembrane region" description="Helical" evidence="9">
    <location>
        <begin position="163"/>
        <end position="180"/>
    </location>
</feature>
<comment type="subcellular location">
    <subcellularLocation>
        <location evidence="1">Membrane</location>
        <topology evidence="1">Multi-pass membrane protein</topology>
    </subcellularLocation>
</comment>
<dbReference type="GO" id="GO:0005886">
    <property type="term" value="C:plasma membrane"/>
    <property type="evidence" value="ECO:0007669"/>
    <property type="project" value="TreeGrafter"/>
</dbReference>
<dbReference type="GO" id="GO:0015254">
    <property type="term" value="F:glycerol channel activity"/>
    <property type="evidence" value="ECO:0007669"/>
    <property type="project" value="TreeGrafter"/>
</dbReference>
<feature type="transmembrane region" description="Helical" evidence="9">
    <location>
        <begin position="192"/>
        <end position="211"/>
    </location>
</feature>
<evidence type="ECO:0000256" key="7">
    <source>
        <dbReference type="RuleBase" id="RU000477"/>
    </source>
</evidence>
<dbReference type="SUPFAM" id="SSF81338">
    <property type="entry name" value="Aquaporin-like"/>
    <property type="match status" value="1"/>
</dbReference>
<evidence type="ECO:0000313" key="11">
    <source>
        <dbReference type="Proteomes" id="UP000488956"/>
    </source>
</evidence>
<feature type="transmembrane region" description="Helical" evidence="9">
    <location>
        <begin position="374"/>
        <end position="396"/>
    </location>
</feature>
<dbReference type="GO" id="GO:0015250">
    <property type="term" value="F:water channel activity"/>
    <property type="evidence" value="ECO:0007669"/>
    <property type="project" value="TreeGrafter"/>
</dbReference>
<sequence length="407" mass="44557">MDFTRIRGPTGHSLADASQHRRCTATARPGISTLRNVAALELYAPSPRRCSTRKELPCQAESRVVLNFSRQAAGSHPSRVQSCSFSFLTPCEHIRGHSSPDTSTMAPFPSNQTSDIQVPQPFEDVDGKHETSFIDMPLTPKAAPAKLQRLSRFAVQSVHLRECFAEFLGTFVMILFGMGVNNQVTNSQDANGTWLSINMCWGIGVLIGVYCTEGISGAHLNTAVTLAHCVYGRLPWWKAPGYMISQVLGAFVGAFVIYVRQYQNLNVIDPDRETTQSSFSTYPSDNISNYTAFYTEVVGTAMLLLGIYAITDQRNRPAGPVGAPFAFCLLIMALGMCIGMNTGYAINPARDFGPRLFTSIAGWGSKVFTLRDHYFWIPIVGPLIGGVIGAGLYILLVEIHHPPQTLP</sequence>
<accession>A0A6G0K2B1</accession>
<reference evidence="10 11" key="1">
    <citation type="submission" date="2018-09" db="EMBL/GenBank/DDBJ databases">
        <title>Genomic investigation of the strawberry pathogen Phytophthora fragariae indicates pathogenicity is determined by transcriptional variation in three key races.</title>
        <authorList>
            <person name="Adams T.M."/>
            <person name="Armitage A.D."/>
            <person name="Sobczyk M.K."/>
            <person name="Bates H.J."/>
            <person name="Dunwell J.M."/>
            <person name="Nellist C.F."/>
            <person name="Harrison R.J."/>
        </authorList>
    </citation>
    <scope>NUCLEOTIDE SEQUENCE [LARGE SCALE GENOMIC DNA]</scope>
    <source>
        <strain evidence="10 11">ONT-3</strain>
    </source>
</reference>
<gene>
    <name evidence="10" type="ORF">PF010_g24844</name>
</gene>
<dbReference type="NCBIfam" id="TIGR00861">
    <property type="entry name" value="MIP"/>
    <property type="match status" value="1"/>
</dbReference>
<feature type="transmembrane region" description="Helical" evidence="9">
    <location>
        <begin position="241"/>
        <end position="259"/>
    </location>
</feature>
<feature type="transmembrane region" description="Helical" evidence="9">
    <location>
        <begin position="292"/>
        <end position="311"/>
    </location>
</feature>
<dbReference type="CDD" id="cd00333">
    <property type="entry name" value="MIP"/>
    <property type="match status" value="1"/>
</dbReference>
<name>A0A6G0K2B1_9STRA</name>
<protein>
    <recommendedName>
        <fullName evidence="12">Aquaporin</fullName>
    </recommendedName>
</protein>
<dbReference type="InterPro" id="IPR050363">
    <property type="entry name" value="MIP/Aquaporin"/>
</dbReference>
<dbReference type="InterPro" id="IPR000425">
    <property type="entry name" value="MIP"/>
</dbReference>
<keyword evidence="5 9" id="KW-1133">Transmembrane helix</keyword>
<evidence type="ECO:0000256" key="2">
    <source>
        <dbReference type="ARBA" id="ARBA00006175"/>
    </source>
</evidence>
<dbReference type="InterPro" id="IPR023271">
    <property type="entry name" value="Aquaporin-like"/>
</dbReference>
<feature type="transmembrane region" description="Helical" evidence="9">
    <location>
        <begin position="323"/>
        <end position="346"/>
    </location>
</feature>
<evidence type="ECO:0000256" key="1">
    <source>
        <dbReference type="ARBA" id="ARBA00004141"/>
    </source>
</evidence>
<evidence type="ECO:0000256" key="4">
    <source>
        <dbReference type="ARBA" id="ARBA00022692"/>
    </source>
</evidence>
<organism evidence="10 11">
    <name type="scientific">Phytophthora fragariae</name>
    <dbReference type="NCBI Taxonomy" id="53985"/>
    <lineage>
        <taxon>Eukaryota</taxon>
        <taxon>Sar</taxon>
        <taxon>Stramenopiles</taxon>
        <taxon>Oomycota</taxon>
        <taxon>Peronosporomycetes</taxon>
        <taxon>Peronosporales</taxon>
        <taxon>Peronosporaceae</taxon>
        <taxon>Phytophthora</taxon>
    </lineage>
</organism>
<evidence type="ECO:0008006" key="12">
    <source>
        <dbReference type="Google" id="ProtNLM"/>
    </source>
</evidence>
<keyword evidence="4 7" id="KW-0812">Transmembrane</keyword>
<evidence type="ECO:0000256" key="6">
    <source>
        <dbReference type="ARBA" id="ARBA00023136"/>
    </source>
</evidence>
<evidence type="ECO:0000256" key="3">
    <source>
        <dbReference type="ARBA" id="ARBA00022448"/>
    </source>
</evidence>
<evidence type="ECO:0000256" key="5">
    <source>
        <dbReference type="ARBA" id="ARBA00022989"/>
    </source>
</evidence>
<feature type="region of interest" description="Disordered" evidence="8">
    <location>
        <begin position="1"/>
        <end position="21"/>
    </location>
</feature>
<dbReference type="Gene3D" id="1.20.1080.10">
    <property type="entry name" value="Glycerol uptake facilitator protein"/>
    <property type="match status" value="1"/>
</dbReference>
<dbReference type="EMBL" id="QXFX01002745">
    <property type="protein sequence ID" value="KAE9074033.1"/>
    <property type="molecule type" value="Genomic_DNA"/>
</dbReference>
<evidence type="ECO:0000313" key="10">
    <source>
        <dbReference type="EMBL" id="KAE9074033.1"/>
    </source>
</evidence>
<comment type="caution">
    <text evidence="10">The sequence shown here is derived from an EMBL/GenBank/DDBJ whole genome shotgun (WGS) entry which is preliminary data.</text>
</comment>
<evidence type="ECO:0000256" key="8">
    <source>
        <dbReference type="SAM" id="MobiDB-lite"/>
    </source>
</evidence>
<dbReference type="PANTHER" id="PTHR43829">
    <property type="entry name" value="AQUAPORIN OR AQUAGLYCEROPORIN RELATED"/>
    <property type="match status" value="1"/>
</dbReference>
<proteinExistence type="inferred from homology"/>
<dbReference type="PRINTS" id="PR00783">
    <property type="entry name" value="MINTRINSICP"/>
</dbReference>
<dbReference type="PANTHER" id="PTHR43829:SF9">
    <property type="entry name" value="AQUAPORIN-9"/>
    <property type="match status" value="1"/>
</dbReference>